<comment type="subcellular location">
    <subcellularLocation>
        <location evidence="1">Mitochondrion inner membrane</location>
        <topology evidence="1">Single-pass membrane protein</topology>
    </subcellularLocation>
</comment>
<dbReference type="PANTHER" id="PTHR12210">
    <property type="entry name" value="DULLARD PROTEIN PHOSPHATASE"/>
    <property type="match status" value="1"/>
</dbReference>
<keyword evidence="5" id="KW-1185">Reference proteome</keyword>
<dbReference type="InterPro" id="IPR050365">
    <property type="entry name" value="TIM50"/>
</dbReference>
<organism evidence="4 5">
    <name type="scientific">Oleoguttula mirabilis</name>
    <dbReference type="NCBI Taxonomy" id="1507867"/>
    <lineage>
        <taxon>Eukaryota</taxon>
        <taxon>Fungi</taxon>
        <taxon>Dikarya</taxon>
        <taxon>Ascomycota</taxon>
        <taxon>Pezizomycotina</taxon>
        <taxon>Dothideomycetes</taxon>
        <taxon>Dothideomycetidae</taxon>
        <taxon>Mycosphaerellales</taxon>
        <taxon>Teratosphaeriaceae</taxon>
        <taxon>Oleoguttula</taxon>
    </lineage>
</organism>
<keyword evidence="1" id="KW-0813">Transport</keyword>
<accession>A0AAV9JZN0</accession>
<dbReference type="SUPFAM" id="SSF56784">
    <property type="entry name" value="HAD-like"/>
    <property type="match status" value="1"/>
</dbReference>
<dbReference type="Pfam" id="PF03031">
    <property type="entry name" value="NIF"/>
    <property type="match status" value="1"/>
</dbReference>
<keyword evidence="1" id="KW-0653">Protein transport</keyword>
<feature type="region of interest" description="Disordered" evidence="2">
    <location>
        <begin position="204"/>
        <end position="233"/>
    </location>
</feature>
<dbReference type="InterPro" id="IPR004274">
    <property type="entry name" value="FCP1_dom"/>
</dbReference>
<dbReference type="PROSITE" id="PS50969">
    <property type="entry name" value="FCP1"/>
    <property type="match status" value="1"/>
</dbReference>
<evidence type="ECO:0000256" key="1">
    <source>
        <dbReference type="RuleBase" id="RU365079"/>
    </source>
</evidence>
<comment type="function">
    <text evidence="1">Essential component of the TIM23 complex, a complex that mediates the translocation of transit peptide-containing proteins across the mitochondrial inner membrane.</text>
</comment>
<evidence type="ECO:0000313" key="5">
    <source>
        <dbReference type="Proteomes" id="UP001324427"/>
    </source>
</evidence>
<keyword evidence="1" id="KW-0811">Translocation</keyword>
<keyword evidence="1" id="KW-0809">Transit peptide</keyword>
<evidence type="ECO:0000313" key="4">
    <source>
        <dbReference type="EMBL" id="KAK4550637.1"/>
    </source>
</evidence>
<reference evidence="4 5" key="1">
    <citation type="submission" date="2021-11" db="EMBL/GenBank/DDBJ databases">
        <title>Black yeast isolated from Biological Soil Crust.</title>
        <authorList>
            <person name="Kurbessoian T."/>
        </authorList>
    </citation>
    <scope>NUCLEOTIDE SEQUENCE [LARGE SCALE GENOMIC DNA]</scope>
    <source>
        <strain evidence="4 5">CCFEE 5522</strain>
    </source>
</reference>
<gene>
    <name evidence="4" type="ORF">LTR36_000216</name>
</gene>
<dbReference type="SMART" id="SM00577">
    <property type="entry name" value="CPDc"/>
    <property type="match status" value="1"/>
</dbReference>
<feature type="region of interest" description="Disordered" evidence="2">
    <location>
        <begin position="345"/>
        <end position="365"/>
    </location>
</feature>
<feature type="domain" description="FCP1 homology" evidence="3">
    <location>
        <begin position="389"/>
        <end position="557"/>
    </location>
</feature>
<evidence type="ECO:0000256" key="2">
    <source>
        <dbReference type="SAM" id="MobiDB-lite"/>
    </source>
</evidence>
<keyword evidence="1" id="KW-0496">Mitochondrion</keyword>
<feature type="compositionally biased region" description="Low complexity" evidence="2">
    <location>
        <begin position="33"/>
        <end position="50"/>
    </location>
</feature>
<feature type="compositionally biased region" description="Polar residues" evidence="2">
    <location>
        <begin position="1"/>
        <end position="25"/>
    </location>
</feature>
<comment type="similarity">
    <text evidence="1">Belongs to the TIM50 family.</text>
</comment>
<dbReference type="InterPro" id="IPR023214">
    <property type="entry name" value="HAD_sf"/>
</dbReference>
<evidence type="ECO:0000259" key="3">
    <source>
        <dbReference type="PROSITE" id="PS50969"/>
    </source>
</evidence>
<dbReference type="Gene3D" id="3.40.50.1000">
    <property type="entry name" value="HAD superfamily/HAD-like"/>
    <property type="match status" value="1"/>
</dbReference>
<sequence>MAAQSGHQATDWLNRTYSRPSTYGQQALHHSRPSSISQQQQPQYGASSGQHGYGYGGSIGGHREAHAGYGADEPAGYESYRPARYEPARYGSYEPTDYDSHKPAGYDRYEPTGYDSYEPAGYRQGGNGSGGAGYRRGGGVYGQEERYSWPEAADRSYTCARDHRPAPAIQVQGFQQQEQVHYSYGQLQQYAHPVLWNPQYQPYQPHHQQQHHGCYSPAEPSLTQPSAVGDSTRSAFDASAPAFTPVNLPQSALQQPLKSVSTKELNRRHRINKQVRYAQHEQQAPKAKVFDPTLFNSAFLNQYTPPAESLKDVVPGWYKQTLAGKLVQSQNTSKGLKAQVPVGQTRFNPSMRTPPPSPKPASGKLKLIRRPEPTRAYLTQARQDSLTLDQPRPLLVILDLNGTLLYRKQRGGSTFVGRPRVKEFLHYLLTYHRVMVWSSARPENVGPMCDQLFTAEQRKNLVAVWGRDKLRLSKDHYNEKVQVYKQLSWIWKDHVIASSCGGPEREWSQENTVLIDDSVEKAASEPHNIIKIHEFEAKREQMEIDVLGQVVKYLETLRWERDVSAYLRWKPFVYEEDAEAYDWMPIVNDMH</sequence>
<dbReference type="Proteomes" id="UP001324427">
    <property type="component" value="Unassembled WGS sequence"/>
</dbReference>
<dbReference type="GO" id="GO:0015031">
    <property type="term" value="P:protein transport"/>
    <property type="evidence" value="ECO:0007669"/>
    <property type="project" value="UniProtKB-KW"/>
</dbReference>
<comment type="subunit">
    <text evidence="1">Component of the TIM23 complex.</text>
</comment>
<feature type="compositionally biased region" description="Polar residues" evidence="2">
    <location>
        <begin position="221"/>
        <end position="233"/>
    </location>
</feature>
<comment type="caution">
    <text evidence="4">The sequence shown here is derived from an EMBL/GenBank/DDBJ whole genome shotgun (WGS) entry which is preliminary data.</text>
</comment>
<dbReference type="AlphaFoldDB" id="A0AAV9JZN0"/>
<name>A0AAV9JZN0_9PEZI</name>
<protein>
    <recommendedName>
        <fullName evidence="1">Mitochondrial import inner membrane translocase subunit TIM50</fullName>
    </recommendedName>
</protein>
<dbReference type="EMBL" id="JAVFHQ010000001">
    <property type="protein sequence ID" value="KAK4550637.1"/>
    <property type="molecule type" value="Genomic_DNA"/>
</dbReference>
<proteinExistence type="inferred from homology"/>
<feature type="region of interest" description="Disordered" evidence="2">
    <location>
        <begin position="1"/>
        <end position="59"/>
    </location>
</feature>
<dbReference type="GO" id="GO:0005744">
    <property type="term" value="C:TIM23 mitochondrial import inner membrane translocase complex"/>
    <property type="evidence" value="ECO:0007669"/>
    <property type="project" value="UniProtKB-UniRule"/>
</dbReference>
<dbReference type="InterPro" id="IPR036412">
    <property type="entry name" value="HAD-like_sf"/>
</dbReference>